<dbReference type="AlphaFoldDB" id="A0A3G6RKK1"/>
<evidence type="ECO:0000313" key="7">
    <source>
        <dbReference type="Proteomes" id="UP000236262"/>
    </source>
</evidence>
<dbReference type="GO" id="GO:0030170">
    <property type="term" value="F:pyridoxal phosphate binding"/>
    <property type="evidence" value="ECO:0007669"/>
    <property type="project" value="TreeGrafter"/>
</dbReference>
<evidence type="ECO:0000313" key="5">
    <source>
        <dbReference type="EMBL" id="AZA80403.1"/>
    </source>
</evidence>
<evidence type="ECO:0000256" key="2">
    <source>
        <dbReference type="PIRSR" id="PIRSR000390-1"/>
    </source>
</evidence>
<name>A0A3G6RKK1_CHRLC</name>
<dbReference type="RefSeq" id="WP_103293867.1">
    <property type="nucleotide sequence ID" value="NZ_CP033924.1"/>
</dbReference>
<evidence type="ECO:0000313" key="6">
    <source>
        <dbReference type="EMBL" id="PNW11554.1"/>
    </source>
</evidence>
<organism evidence="6 7">
    <name type="scientific">Chryseobacterium lactis</name>
    <dbReference type="NCBI Taxonomy" id="1241981"/>
    <lineage>
        <taxon>Bacteria</taxon>
        <taxon>Pseudomonadati</taxon>
        <taxon>Bacteroidota</taxon>
        <taxon>Flavobacteriia</taxon>
        <taxon>Flavobacteriales</taxon>
        <taxon>Weeksellaceae</taxon>
        <taxon>Chryseobacterium group</taxon>
        <taxon>Chryseobacterium</taxon>
    </lineage>
</organism>
<reference evidence="5 8" key="2">
    <citation type="submission" date="2018-11" db="EMBL/GenBank/DDBJ databases">
        <title>Proposal to divide the Flavobacteriaceae and reorganize its genera based on Amino Acid Identity values calculated from whole genome sequences.</title>
        <authorList>
            <person name="Nicholson A.C."/>
            <person name="Gulvik C.A."/>
            <person name="Whitney A.M."/>
            <person name="Humrighouse B.W."/>
            <person name="Bell M."/>
            <person name="Holmes B."/>
            <person name="Steigerwalt A.G."/>
            <person name="Villarma A."/>
            <person name="Sheth M."/>
            <person name="Batra D."/>
            <person name="Pryor J."/>
            <person name="Bernardet J.-F."/>
            <person name="Hugo C."/>
            <person name="Kampfer P."/>
            <person name="Newman J."/>
            <person name="McQuiston J.R."/>
        </authorList>
    </citation>
    <scope>NUCLEOTIDE SEQUENCE [LARGE SCALE GENOMIC DNA]</scope>
    <source>
        <strain evidence="5 8">KC_1864</strain>
    </source>
</reference>
<dbReference type="Proteomes" id="UP000279972">
    <property type="component" value="Chromosome"/>
</dbReference>
<dbReference type="CDD" id="cd00616">
    <property type="entry name" value="AHBA_syn"/>
    <property type="match status" value="1"/>
</dbReference>
<dbReference type="GO" id="GO:0000271">
    <property type="term" value="P:polysaccharide biosynthetic process"/>
    <property type="evidence" value="ECO:0007669"/>
    <property type="project" value="TreeGrafter"/>
</dbReference>
<dbReference type="GO" id="GO:0008483">
    <property type="term" value="F:transaminase activity"/>
    <property type="evidence" value="ECO:0007669"/>
    <property type="project" value="UniProtKB-KW"/>
</dbReference>
<gene>
    <name evidence="6" type="ORF">C1637_22320</name>
    <name evidence="5" type="ORF">EG342_00035</name>
</gene>
<feature type="active site" description="Proton acceptor" evidence="2">
    <location>
        <position position="184"/>
    </location>
</feature>
<dbReference type="PANTHER" id="PTHR30244">
    <property type="entry name" value="TRANSAMINASE"/>
    <property type="match status" value="1"/>
</dbReference>
<dbReference type="InterPro" id="IPR015424">
    <property type="entry name" value="PyrdxlP-dep_Trfase"/>
</dbReference>
<protein>
    <submittedName>
        <fullName evidence="5">DegT/DnrJ/EryC1/StrS aminotransferase family protein</fullName>
    </submittedName>
    <submittedName>
        <fullName evidence="6">Glutamine--scyllo-inositol aminotransferase</fullName>
    </submittedName>
</protein>
<sequence>MLSNFVPLASPDINETDINNVVNVLKSGMLVQGENVGLLENFFSDYLGAAHASALSNGTSTLHLALVTLGIGPGDEVIVPAFSYVATANVVELVGAKCIFVDIDENTFNIDVNKIKEAITPNTKAIIPVHEFGLACDIESIMSIAKEHKLYVIEDAACALGATQNNKKVGTFGDFGSFSLHPRKSITSGEGGILTTNNSDYSAQIKILRNHGIEMQDGKMEFVAAGYNYRMTDFQAALAHSQIQRLDNILKLKQALADVYLSEIKNPKITLPVVPEGRNHTWQTFHVLIDDSLQQSEVLEFLRNNKIGANYGAQCIPAMKYYKEKYSLDYKEKFPNAYKAYTKGVAVPLYEKLNEDTVYKISQILNTI</sequence>
<dbReference type="Proteomes" id="UP000236262">
    <property type="component" value="Unassembled WGS sequence"/>
</dbReference>
<dbReference type="OrthoDB" id="9810913at2"/>
<evidence type="ECO:0000256" key="1">
    <source>
        <dbReference type="ARBA" id="ARBA00037999"/>
    </source>
</evidence>
<dbReference type="InterPro" id="IPR015422">
    <property type="entry name" value="PyrdxlP-dep_Trfase_small"/>
</dbReference>
<dbReference type="SUPFAM" id="SSF53383">
    <property type="entry name" value="PLP-dependent transferases"/>
    <property type="match status" value="1"/>
</dbReference>
<keyword evidence="6" id="KW-0032">Aminotransferase</keyword>
<accession>A0A3G6RKK1</accession>
<evidence type="ECO:0000313" key="8">
    <source>
        <dbReference type="Proteomes" id="UP000279972"/>
    </source>
</evidence>
<dbReference type="InterPro" id="IPR015421">
    <property type="entry name" value="PyrdxlP-dep_Trfase_major"/>
</dbReference>
<dbReference type="Gene3D" id="3.40.640.10">
    <property type="entry name" value="Type I PLP-dependent aspartate aminotransferase-like (Major domain)"/>
    <property type="match status" value="1"/>
</dbReference>
<dbReference type="KEGG" id="clac:EG342_00035"/>
<proteinExistence type="inferred from homology"/>
<keyword evidence="6" id="KW-0808">Transferase</keyword>
<feature type="modified residue" description="N6-(pyridoxal phosphate)lysine" evidence="3">
    <location>
        <position position="184"/>
    </location>
</feature>
<evidence type="ECO:0000256" key="3">
    <source>
        <dbReference type="PIRSR" id="PIRSR000390-2"/>
    </source>
</evidence>
<dbReference type="Gene3D" id="3.90.1150.10">
    <property type="entry name" value="Aspartate Aminotransferase, domain 1"/>
    <property type="match status" value="1"/>
</dbReference>
<dbReference type="PANTHER" id="PTHR30244:SF34">
    <property type="entry name" value="DTDP-4-AMINO-4,6-DIDEOXYGALACTOSE TRANSAMINASE"/>
    <property type="match status" value="1"/>
</dbReference>
<dbReference type="InterPro" id="IPR000653">
    <property type="entry name" value="DegT/StrS_aminotransferase"/>
</dbReference>
<reference evidence="6 7" key="1">
    <citation type="submission" date="2018-01" db="EMBL/GenBank/DDBJ databases">
        <title>Draft genome sequences of Chryseobacterium lactis NCTC11390, Chryseobacterium oncorhynchi 701B-08, and Chryseobacterium viscerum 687B-08.</title>
        <authorList>
            <person name="Jeong J.-J."/>
            <person name="Lee Y.J."/>
            <person name="Park B."/>
            <person name="Choi I.-G."/>
            <person name="Kim K.D."/>
        </authorList>
    </citation>
    <scope>NUCLEOTIDE SEQUENCE [LARGE SCALE GENOMIC DNA]</scope>
    <source>
        <strain evidence="6 7">NCTC11390</strain>
    </source>
</reference>
<keyword evidence="3 4" id="KW-0663">Pyridoxal phosphate</keyword>
<keyword evidence="8" id="KW-1185">Reference proteome</keyword>
<dbReference type="PIRSF" id="PIRSF000390">
    <property type="entry name" value="PLP_StrS"/>
    <property type="match status" value="1"/>
</dbReference>
<dbReference type="EMBL" id="CP033924">
    <property type="protein sequence ID" value="AZA80403.1"/>
    <property type="molecule type" value="Genomic_DNA"/>
</dbReference>
<dbReference type="Pfam" id="PF01041">
    <property type="entry name" value="DegT_DnrJ_EryC1"/>
    <property type="match status" value="1"/>
</dbReference>
<dbReference type="EMBL" id="PPEH01000012">
    <property type="protein sequence ID" value="PNW11554.1"/>
    <property type="molecule type" value="Genomic_DNA"/>
</dbReference>
<evidence type="ECO:0000256" key="4">
    <source>
        <dbReference type="RuleBase" id="RU004508"/>
    </source>
</evidence>
<comment type="similarity">
    <text evidence="1 4">Belongs to the DegT/DnrJ/EryC1 family.</text>
</comment>